<keyword evidence="6" id="KW-1185">Reference proteome</keyword>
<dbReference type="AlphaFoldDB" id="A0A8S3YZE2"/>
<gene>
    <name evidence="5" type="ORF">CUNI_LOCUS8081</name>
</gene>
<dbReference type="InterPro" id="IPR036249">
    <property type="entry name" value="Thioredoxin-like_sf"/>
</dbReference>
<reference evidence="5" key="1">
    <citation type="submission" date="2021-04" db="EMBL/GenBank/DDBJ databases">
        <authorList>
            <consortium name="Molecular Ecology Group"/>
        </authorList>
    </citation>
    <scope>NUCLEOTIDE SEQUENCE</scope>
</reference>
<keyword evidence="2" id="KW-0808">Transferase</keyword>
<dbReference type="PANTHER" id="PTHR11571:SF224">
    <property type="entry name" value="HEMATOPOIETIC PROSTAGLANDIN D SYNTHASE"/>
    <property type="match status" value="1"/>
</dbReference>
<evidence type="ECO:0000256" key="1">
    <source>
        <dbReference type="ARBA" id="ARBA00012452"/>
    </source>
</evidence>
<dbReference type="GO" id="GO:0006749">
    <property type="term" value="P:glutathione metabolic process"/>
    <property type="evidence" value="ECO:0007669"/>
    <property type="project" value="TreeGrafter"/>
</dbReference>
<dbReference type="CDD" id="cd03039">
    <property type="entry name" value="GST_N_Sigma_like"/>
    <property type="match status" value="1"/>
</dbReference>
<accession>A0A8S3YZE2</accession>
<dbReference type="Proteomes" id="UP000678393">
    <property type="component" value="Unassembled WGS sequence"/>
</dbReference>
<feature type="domain" description="GST N-terminal" evidence="4">
    <location>
        <begin position="2"/>
        <end position="79"/>
    </location>
</feature>
<dbReference type="Gene3D" id="1.20.1050.130">
    <property type="match status" value="1"/>
</dbReference>
<dbReference type="OrthoDB" id="414243at2759"/>
<dbReference type="InterPro" id="IPR050213">
    <property type="entry name" value="GST_superfamily"/>
</dbReference>
<evidence type="ECO:0000256" key="2">
    <source>
        <dbReference type="ARBA" id="ARBA00022679"/>
    </source>
</evidence>
<sequence length="80" mass="9256">MSKPKYIYFHLRSRGELPRLVAAVGGLEYEEERVKFSEWPGLKSKTPYGQLPVLIVDGKWYAQKLAISLFFARQVGMYIC</sequence>
<dbReference type="EC" id="2.5.1.18" evidence="1"/>
<dbReference type="PANTHER" id="PTHR11571">
    <property type="entry name" value="GLUTATHIONE S-TRANSFERASE"/>
    <property type="match status" value="1"/>
</dbReference>
<organism evidence="5 6">
    <name type="scientific">Candidula unifasciata</name>
    <dbReference type="NCBI Taxonomy" id="100452"/>
    <lineage>
        <taxon>Eukaryota</taxon>
        <taxon>Metazoa</taxon>
        <taxon>Spiralia</taxon>
        <taxon>Lophotrochozoa</taxon>
        <taxon>Mollusca</taxon>
        <taxon>Gastropoda</taxon>
        <taxon>Heterobranchia</taxon>
        <taxon>Euthyneura</taxon>
        <taxon>Panpulmonata</taxon>
        <taxon>Eupulmonata</taxon>
        <taxon>Stylommatophora</taxon>
        <taxon>Helicina</taxon>
        <taxon>Helicoidea</taxon>
        <taxon>Geomitridae</taxon>
        <taxon>Candidula</taxon>
    </lineage>
</organism>
<dbReference type="EMBL" id="CAJHNH020001312">
    <property type="protein sequence ID" value="CAG5122523.1"/>
    <property type="molecule type" value="Genomic_DNA"/>
</dbReference>
<evidence type="ECO:0000313" key="5">
    <source>
        <dbReference type="EMBL" id="CAG5122523.1"/>
    </source>
</evidence>
<comment type="caution">
    <text evidence="5">The sequence shown here is derived from an EMBL/GenBank/DDBJ whole genome shotgun (WGS) entry which is preliminary data.</text>
</comment>
<dbReference type="InterPro" id="IPR004045">
    <property type="entry name" value="Glutathione_S-Trfase_N"/>
</dbReference>
<comment type="catalytic activity">
    <reaction evidence="3">
        <text>RX + glutathione = an S-substituted glutathione + a halide anion + H(+)</text>
        <dbReference type="Rhea" id="RHEA:16437"/>
        <dbReference type="ChEBI" id="CHEBI:15378"/>
        <dbReference type="ChEBI" id="CHEBI:16042"/>
        <dbReference type="ChEBI" id="CHEBI:17792"/>
        <dbReference type="ChEBI" id="CHEBI:57925"/>
        <dbReference type="ChEBI" id="CHEBI:90779"/>
        <dbReference type="EC" id="2.5.1.18"/>
    </reaction>
</comment>
<protein>
    <recommendedName>
        <fullName evidence="1">glutathione transferase</fullName>
        <ecNumber evidence="1">2.5.1.18</ecNumber>
    </recommendedName>
</protein>
<evidence type="ECO:0000313" key="6">
    <source>
        <dbReference type="Proteomes" id="UP000678393"/>
    </source>
</evidence>
<evidence type="ECO:0000259" key="4">
    <source>
        <dbReference type="PROSITE" id="PS50404"/>
    </source>
</evidence>
<dbReference type="SUPFAM" id="SSF52833">
    <property type="entry name" value="Thioredoxin-like"/>
    <property type="match status" value="1"/>
</dbReference>
<proteinExistence type="predicted"/>
<dbReference type="GO" id="GO:0004364">
    <property type="term" value="F:glutathione transferase activity"/>
    <property type="evidence" value="ECO:0007669"/>
    <property type="project" value="UniProtKB-EC"/>
</dbReference>
<dbReference type="PROSITE" id="PS50404">
    <property type="entry name" value="GST_NTER"/>
    <property type="match status" value="1"/>
</dbReference>
<name>A0A8S3YZE2_9EUPU</name>
<evidence type="ECO:0000256" key="3">
    <source>
        <dbReference type="ARBA" id="ARBA00047960"/>
    </source>
</evidence>
<dbReference type="Pfam" id="PF02798">
    <property type="entry name" value="GST_N"/>
    <property type="match status" value="1"/>
</dbReference>